<comment type="similarity">
    <text evidence="1">Belongs to the peptidase S33 family.</text>
</comment>
<dbReference type="EMBL" id="CP002860">
    <property type="protein sequence ID" value="AEI51963.1"/>
    <property type="molecule type" value="Genomic_DNA"/>
</dbReference>
<reference evidence="4 5" key="2">
    <citation type="journal article" date="2012" name="Stand. Genomic Sci.">
        <title>Complete genome sequence of the aquatic bacterium Runella slithyformis type strain (LSU 4(T)).</title>
        <authorList>
            <person name="Copeland A."/>
            <person name="Zhang X."/>
            <person name="Misra M."/>
            <person name="Lapidus A."/>
            <person name="Nolan M."/>
            <person name="Lucas S."/>
            <person name="Deshpande S."/>
            <person name="Cheng J.F."/>
            <person name="Tapia R."/>
            <person name="Goodwin L.A."/>
            <person name="Pitluck S."/>
            <person name="Liolios K."/>
            <person name="Pagani I."/>
            <person name="Ivanova N."/>
            <person name="Mikhailova N."/>
            <person name="Pati A."/>
            <person name="Chen A."/>
            <person name="Palaniappan K."/>
            <person name="Land M."/>
            <person name="Hauser L."/>
            <person name="Pan C."/>
            <person name="Jeffries C.D."/>
            <person name="Detter J.C."/>
            <person name="Brambilla E.M."/>
            <person name="Rohde M."/>
            <person name="Djao O.D."/>
            <person name="Goker M."/>
            <person name="Sikorski J."/>
            <person name="Tindall B.J."/>
            <person name="Woyke T."/>
            <person name="Bristow J."/>
            <person name="Eisen J.A."/>
            <person name="Markowitz V."/>
            <person name="Hugenholtz P."/>
            <person name="Kyrpides N.C."/>
            <person name="Klenk H.P."/>
            <person name="Mavromatis K."/>
        </authorList>
    </citation>
    <scope>NUCLEOTIDE SEQUENCE [LARGE SCALE GENOMIC DNA]</scope>
    <source>
        <strain evidence="5">ATCC 29530 / DSM 19594 / LMG 11500 / NCIMB 11436 / LSU 4</strain>
    </source>
</reference>
<organism evidence="4 5">
    <name type="scientific">Runella slithyformis (strain ATCC 29530 / DSM 19594 / LMG 11500 / NCIMB 11436 / LSU 4)</name>
    <dbReference type="NCBI Taxonomy" id="761193"/>
    <lineage>
        <taxon>Bacteria</taxon>
        <taxon>Pseudomonadati</taxon>
        <taxon>Bacteroidota</taxon>
        <taxon>Cytophagia</taxon>
        <taxon>Cytophagales</taxon>
        <taxon>Spirosomataceae</taxon>
        <taxon>Runella</taxon>
    </lineage>
</organism>
<geneLocation type="plasmid" evidence="4 5">
    <name>pRUNSL01</name>
</geneLocation>
<dbReference type="InterPro" id="IPR000073">
    <property type="entry name" value="AB_hydrolase_1"/>
</dbReference>
<dbReference type="GO" id="GO:0006508">
    <property type="term" value="P:proteolysis"/>
    <property type="evidence" value="ECO:0007669"/>
    <property type="project" value="InterPro"/>
</dbReference>
<feature type="domain" description="AB hydrolase-1" evidence="3">
    <location>
        <begin position="62"/>
        <end position="341"/>
    </location>
</feature>
<dbReference type="GO" id="GO:0016020">
    <property type="term" value="C:membrane"/>
    <property type="evidence" value="ECO:0007669"/>
    <property type="project" value="TreeGrafter"/>
</dbReference>
<keyword evidence="4" id="KW-0614">Plasmid</keyword>
<gene>
    <name evidence="4" type="ordered locus">Runsl_5674</name>
</gene>
<dbReference type="SUPFAM" id="SSF53474">
    <property type="entry name" value="alpha/beta-Hydrolases"/>
    <property type="match status" value="1"/>
</dbReference>
<dbReference type="InterPro" id="IPR002410">
    <property type="entry name" value="Peptidase_S33"/>
</dbReference>
<dbReference type="PANTHER" id="PTHR43798:SF33">
    <property type="entry name" value="HYDROLASE, PUTATIVE (AFU_ORTHOLOGUE AFUA_2G14860)-RELATED"/>
    <property type="match status" value="1"/>
</dbReference>
<evidence type="ECO:0000313" key="5">
    <source>
        <dbReference type="Proteomes" id="UP000000493"/>
    </source>
</evidence>
<dbReference type="PRINTS" id="PR00793">
    <property type="entry name" value="PROAMNOPTASE"/>
</dbReference>
<dbReference type="Proteomes" id="UP000000493">
    <property type="component" value="Plasmid pRUNSL01"/>
</dbReference>
<dbReference type="KEGG" id="rsi:Runsl_5674"/>
<dbReference type="PANTHER" id="PTHR43798">
    <property type="entry name" value="MONOACYLGLYCEROL LIPASE"/>
    <property type="match status" value="1"/>
</dbReference>
<evidence type="ECO:0000313" key="4">
    <source>
        <dbReference type="EMBL" id="AEI51963.1"/>
    </source>
</evidence>
<dbReference type="GO" id="GO:0008233">
    <property type="term" value="F:peptidase activity"/>
    <property type="evidence" value="ECO:0007669"/>
    <property type="project" value="InterPro"/>
</dbReference>
<sequence length="358" mass="41550">MQYLINLKILKFLFTLLIVSVVTSCTYTKKMKTQNGISEIQYLDINNTKQYVLLRGKDKNNPVLLFLHGGPGASATALLRKFNSELEDHFTVVYWDQRNAGKSYRKKTPKEEIKVAKYIQDVDTLVAYLKSRFKVGKIFLVGHSWGARLGLYSVQRHPENYMAYVGVGQELAAYEGELLSYQYTLNKAKEKNHLKALKDLQESGPPQSGEFTTMYKNGFWGLVKQKDWLLKMGGERYGKTDYTDWIFSILFSGEYSFLDLVKYSRASGFSAGNIIYDPDFNNYDFFKQLPEVKVPVFFISGAYDYNTPWELVERYHNTLKAPHKEFIKFEKSGHSPVFEEPEKFNKEIIRIYKTVKDK</sequence>
<accession>A0A7U4E8Q7</accession>
<evidence type="ECO:0000259" key="3">
    <source>
        <dbReference type="Pfam" id="PF00561"/>
    </source>
</evidence>
<dbReference type="Pfam" id="PF00561">
    <property type="entry name" value="Abhydrolase_1"/>
    <property type="match status" value="1"/>
</dbReference>
<name>A0A7U4E8Q7_RUNSL</name>
<evidence type="ECO:0000256" key="2">
    <source>
        <dbReference type="ARBA" id="ARBA00022801"/>
    </source>
</evidence>
<evidence type="ECO:0000256" key="1">
    <source>
        <dbReference type="ARBA" id="ARBA00010088"/>
    </source>
</evidence>
<keyword evidence="5" id="KW-1185">Reference proteome</keyword>
<dbReference type="InterPro" id="IPR029058">
    <property type="entry name" value="AB_hydrolase_fold"/>
</dbReference>
<keyword evidence="2 4" id="KW-0378">Hydrolase</keyword>
<dbReference type="AlphaFoldDB" id="A0A7U4E8Q7"/>
<protein>
    <submittedName>
        <fullName evidence="4">Alpha/beta hydrolase fold protein</fullName>
    </submittedName>
</protein>
<dbReference type="Gene3D" id="3.40.50.1820">
    <property type="entry name" value="alpha/beta hydrolase"/>
    <property type="match status" value="1"/>
</dbReference>
<reference evidence="5" key="1">
    <citation type="submission" date="2011-06" db="EMBL/GenBank/DDBJ databases">
        <title>The complete genome of plasmid 1 of Runella slithyformis DSM 19594.</title>
        <authorList>
            <consortium name="US DOE Joint Genome Institute (JGI-PGF)"/>
            <person name="Lucas S."/>
            <person name="Han J."/>
            <person name="Lapidus A."/>
            <person name="Bruce D."/>
            <person name="Goodwin L."/>
            <person name="Pitluck S."/>
            <person name="Peters L."/>
            <person name="Kyrpides N."/>
            <person name="Mavromatis K."/>
            <person name="Ivanova N."/>
            <person name="Ovchinnikova G."/>
            <person name="Zhang X."/>
            <person name="Misra M."/>
            <person name="Detter J.C."/>
            <person name="Tapia R."/>
            <person name="Han C."/>
            <person name="Land M."/>
            <person name="Hauser L."/>
            <person name="Markowitz V."/>
            <person name="Cheng J.-F."/>
            <person name="Hugenholtz P."/>
            <person name="Woyke T."/>
            <person name="Wu D."/>
            <person name="Tindall B."/>
            <person name="Faehrich R."/>
            <person name="Brambilla E."/>
            <person name="Klenk H.-P."/>
            <person name="Eisen J.A."/>
        </authorList>
    </citation>
    <scope>NUCLEOTIDE SEQUENCE [LARGE SCALE GENOMIC DNA]</scope>
    <source>
        <strain evidence="5">ATCC 29530 / DSM 19594 / LMG 11500 / NCIMB 11436 / LSU 4</strain>
        <plasmid evidence="5">pRUNSL01</plasmid>
    </source>
</reference>
<proteinExistence type="inferred from homology"/>
<dbReference type="InterPro" id="IPR050266">
    <property type="entry name" value="AB_hydrolase_sf"/>
</dbReference>